<dbReference type="Pfam" id="PF02197">
    <property type="entry name" value="RIIa"/>
    <property type="match status" value="1"/>
</dbReference>
<dbReference type="Gene3D" id="2.60.120.10">
    <property type="entry name" value="Jelly Rolls"/>
    <property type="match status" value="2"/>
</dbReference>
<dbReference type="GO" id="GO:0045595">
    <property type="term" value="P:regulation of cell differentiation"/>
    <property type="evidence" value="ECO:0007669"/>
    <property type="project" value="UniProtKB-ARBA"/>
</dbReference>
<gene>
    <name evidence="10" type="ORF">CYNAS_LOCUS21974</name>
</gene>
<dbReference type="EMBL" id="CATQJL010000326">
    <property type="protein sequence ID" value="CAJ0609991.1"/>
    <property type="molecule type" value="Genomic_DNA"/>
</dbReference>
<feature type="region of interest" description="Disordered" evidence="8">
    <location>
        <begin position="1"/>
        <end position="20"/>
    </location>
</feature>
<evidence type="ECO:0000256" key="8">
    <source>
        <dbReference type="SAM" id="MobiDB-lite"/>
    </source>
</evidence>
<comment type="similarity">
    <text evidence="1">Belongs to the cAMP-dependent kinase regulatory chain family.</text>
</comment>
<evidence type="ECO:0000313" key="11">
    <source>
        <dbReference type="Proteomes" id="UP001176961"/>
    </source>
</evidence>
<dbReference type="CDD" id="cd12097">
    <property type="entry name" value="DD_RI_PKA"/>
    <property type="match status" value="1"/>
</dbReference>
<dbReference type="PROSITE" id="PS00888">
    <property type="entry name" value="CNMP_BINDING_1"/>
    <property type="match status" value="2"/>
</dbReference>
<evidence type="ECO:0000256" key="1">
    <source>
        <dbReference type="ARBA" id="ARBA00005753"/>
    </source>
</evidence>
<dbReference type="SUPFAM" id="SSF47391">
    <property type="entry name" value="Dimerization-anchoring domain of cAMP-dependent PK regulatory subunit"/>
    <property type="match status" value="1"/>
</dbReference>
<protein>
    <recommendedName>
        <fullName evidence="2">cAMP-dependent protein kinase regulatory subunit</fullName>
    </recommendedName>
</protein>
<feature type="compositionally biased region" description="Polar residues" evidence="8">
    <location>
        <begin position="147"/>
        <end position="159"/>
    </location>
</feature>
<evidence type="ECO:0000313" key="10">
    <source>
        <dbReference type="EMBL" id="CAJ0609991.1"/>
    </source>
</evidence>
<dbReference type="GO" id="GO:0005952">
    <property type="term" value="C:cAMP-dependent protein kinase complex"/>
    <property type="evidence" value="ECO:0007669"/>
    <property type="project" value="InterPro"/>
</dbReference>
<keyword evidence="4" id="KW-0116">cAMP-binding</keyword>
<dbReference type="PROSITE" id="PS00889">
    <property type="entry name" value="CNMP_BINDING_2"/>
    <property type="match status" value="2"/>
</dbReference>
<evidence type="ECO:0000259" key="9">
    <source>
        <dbReference type="PROSITE" id="PS50042"/>
    </source>
</evidence>
<comment type="caution">
    <text evidence="10">The sequence shown here is derived from an EMBL/GenBank/DDBJ whole genome shotgun (WGS) entry which is preliminary data.</text>
</comment>
<dbReference type="InterPro" id="IPR014710">
    <property type="entry name" value="RmlC-like_jellyroll"/>
</dbReference>
<evidence type="ECO:0000256" key="6">
    <source>
        <dbReference type="ARBA" id="ARBA00022741"/>
    </source>
</evidence>
<accession>A0AA36HFT2</accession>
<dbReference type="GO" id="GO:0034236">
    <property type="term" value="F:protein kinase A catalytic subunit binding"/>
    <property type="evidence" value="ECO:0007669"/>
    <property type="project" value="TreeGrafter"/>
</dbReference>
<evidence type="ECO:0000256" key="4">
    <source>
        <dbReference type="ARBA" id="ARBA00022566"/>
    </source>
</evidence>
<dbReference type="PANTHER" id="PTHR11635:SF152">
    <property type="entry name" value="CAMP-DEPENDENT PROTEIN KINASE TYPE I REGULATORY SUBUNIT-RELATED"/>
    <property type="match status" value="1"/>
</dbReference>
<dbReference type="SUPFAM" id="SSF51206">
    <property type="entry name" value="cAMP-binding domain-like"/>
    <property type="match status" value="2"/>
</dbReference>
<keyword evidence="11" id="KW-1185">Reference proteome</keyword>
<dbReference type="InterPro" id="IPR003117">
    <property type="entry name" value="cAMP_dep_PK_reg_su_I/II_a/b"/>
</dbReference>
<dbReference type="PANTHER" id="PTHR11635">
    <property type="entry name" value="CAMP-DEPENDENT PROTEIN KINASE REGULATORY CHAIN"/>
    <property type="match status" value="1"/>
</dbReference>
<dbReference type="FunFam" id="2.60.120.10:FF:000006">
    <property type="entry name" value="cAMP-dependent protein kinase type I-alpha regulatory subunit"/>
    <property type="match status" value="1"/>
</dbReference>
<dbReference type="CDD" id="cd00038">
    <property type="entry name" value="CAP_ED"/>
    <property type="match status" value="2"/>
</dbReference>
<keyword evidence="3" id="KW-0597">Phosphoprotein</keyword>
<dbReference type="GO" id="GO:0010628">
    <property type="term" value="P:positive regulation of gene expression"/>
    <property type="evidence" value="ECO:0007669"/>
    <property type="project" value="UniProtKB-ARBA"/>
</dbReference>
<dbReference type="SMART" id="SM00100">
    <property type="entry name" value="cNMP"/>
    <property type="match status" value="2"/>
</dbReference>
<dbReference type="GO" id="GO:0004862">
    <property type="term" value="F:cAMP-dependent protein kinase inhibitor activity"/>
    <property type="evidence" value="ECO:0007669"/>
    <property type="project" value="TreeGrafter"/>
</dbReference>
<name>A0AA36HFT2_CYLNA</name>
<dbReference type="GO" id="GO:0007611">
    <property type="term" value="P:learning or memory"/>
    <property type="evidence" value="ECO:0007669"/>
    <property type="project" value="UniProtKB-ARBA"/>
</dbReference>
<dbReference type="Gene3D" id="1.20.890.10">
    <property type="entry name" value="cAMP-dependent protein kinase regulatory subunit, dimerization-anchoring domain"/>
    <property type="match status" value="1"/>
</dbReference>
<dbReference type="PROSITE" id="PS50042">
    <property type="entry name" value="CNMP_BINDING_3"/>
    <property type="match status" value="2"/>
</dbReference>
<dbReference type="SMART" id="SM00394">
    <property type="entry name" value="RIIa"/>
    <property type="match status" value="1"/>
</dbReference>
<feature type="domain" description="Cyclic nucleotide-binding" evidence="9">
    <location>
        <begin position="344"/>
        <end position="465"/>
    </location>
</feature>
<reference evidence="10" key="1">
    <citation type="submission" date="2023-07" db="EMBL/GenBank/DDBJ databases">
        <authorList>
            <consortium name="CYATHOMIX"/>
        </authorList>
    </citation>
    <scope>NUCLEOTIDE SEQUENCE</scope>
    <source>
        <strain evidence="10">N/A</strain>
    </source>
</reference>
<keyword evidence="5" id="KW-0677">Repeat</keyword>
<feature type="domain" description="Cyclic nucleotide-binding" evidence="9">
    <location>
        <begin position="226"/>
        <end position="341"/>
    </location>
</feature>
<keyword evidence="6" id="KW-0547">Nucleotide-binding</keyword>
<evidence type="ECO:0000256" key="5">
    <source>
        <dbReference type="ARBA" id="ARBA00022737"/>
    </source>
</evidence>
<dbReference type="InterPro" id="IPR018490">
    <property type="entry name" value="cNMP-bd_dom_sf"/>
</dbReference>
<proteinExistence type="inferred from homology"/>
<keyword evidence="7" id="KW-0114">cAMP</keyword>
<dbReference type="Pfam" id="PF00027">
    <property type="entry name" value="cNMP_binding"/>
    <property type="match status" value="2"/>
</dbReference>
<evidence type="ECO:0000256" key="3">
    <source>
        <dbReference type="ARBA" id="ARBA00022553"/>
    </source>
</evidence>
<dbReference type="InterPro" id="IPR050503">
    <property type="entry name" value="cAMP-dep_PK_reg_su-like"/>
</dbReference>
<dbReference type="GO" id="GO:0005829">
    <property type="term" value="C:cytosol"/>
    <property type="evidence" value="ECO:0007669"/>
    <property type="project" value="TreeGrafter"/>
</dbReference>
<feature type="compositionally biased region" description="Polar residues" evidence="8">
    <location>
        <begin position="1"/>
        <end position="18"/>
    </location>
</feature>
<evidence type="ECO:0000256" key="7">
    <source>
        <dbReference type="ARBA" id="ARBA00023149"/>
    </source>
</evidence>
<dbReference type="PRINTS" id="PR00103">
    <property type="entry name" value="CAMPKINASE"/>
</dbReference>
<dbReference type="InterPro" id="IPR000595">
    <property type="entry name" value="cNMP-bd_dom"/>
</dbReference>
<dbReference type="InterPro" id="IPR018488">
    <property type="entry name" value="cNMP-bd_CS"/>
</dbReference>
<dbReference type="AlphaFoldDB" id="A0AA36HFT2"/>
<evidence type="ECO:0000256" key="2">
    <source>
        <dbReference type="ARBA" id="ARBA00020355"/>
    </source>
</evidence>
<dbReference type="GO" id="GO:0030552">
    <property type="term" value="F:cAMP binding"/>
    <property type="evidence" value="ECO:0007669"/>
    <property type="project" value="UniProtKB-KW"/>
</dbReference>
<sequence length="470" mass="52388">MSSIANVTRNANFRQPSGTEDDLIQSLSTVSDMSSGNEEAQLAQCQAYVQRHNIQQLVKEAIVALCIHKPENPVLFLKEHFDKLNEQRTESGGAKTDGIAVGLPAPQSIHAVGYAGHPSEPNSFVDDDVRLRDAMGQHLSARRSRTQHTPAKTSASSPAIQEAGRNQDPQDDDDIMIEPPKRTGGRRTGISAEPIKEDDTEYKKVVIPKDEATRKSLEAAMSKNLLFAHLEEDEAKTMFDAMFPVEKQAGETIIEQGEEGDNFYVIDKGIVDVYVNNEFVLTINEGGSFGELALIYGTPRAATVKAKTDVKLWAIDRLSYRRILMGSVMRKRKMYDEFLSKVQILADLDKWERANVADALERCDFEPGTHVVEQGQPGDEFFIILEGEANVLQKRSDDAPFDVVGHLSSSDYFGEIALLLDRPRAATVVAKTQLKCIKLDRARFERVMGPVREILKRDVSNYNSYVKLMT</sequence>
<feature type="region of interest" description="Disordered" evidence="8">
    <location>
        <begin position="138"/>
        <end position="190"/>
    </location>
</feature>
<dbReference type="FunFam" id="2.60.120.10:FF:000120">
    <property type="entry name" value="cAMP-dependent protein kinase regulatory subunit"/>
    <property type="match status" value="1"/>
</dbReference>
<organism evidence="10 11">
    <name type="scientific">Cylicocyclus nassatus</name>
    <name type="common">Nematode worm</name>
    <dbReference type="NCBI Taxonomy" id="53992"/>
    <lineage>
        <taxon>Eukaryota</taxon>
        <taxon>Metazoa</taxon>
        <taxon>Ecdysozoa</taxon>
        <taxon>Nematoda</taxon>
        <taxon>Chromadorea</taxon>
        <taxon>Rhabditida</taxon>
        <taxon>Rhabditina</taxon>
        <taxon>Rhabditomorpha</taxon>
        <taxon>Strongyloidea</taxon>
        <taxon>Strongylidae</taxon>
        <taxon>Cylicocyclus</taxon>
    </lineage>
</organism>
<dbReference type="Proteomes" id="UP001176961">
    <property type="component" value="Unassembled WGS sequence"/>
</dbReference>